<accession>A0A6S6T6A9</accession>
<proteinExistence type="predicted"/>
<evidence type="ECO:0000256" key="1">
    <source>
        <dbReference type="SAM" id="MobiDB-lite"/>
    </source>
</evidence>
<protein>
    <submittedName>
        <fullName evidence="2">Uncharacterized protein</fullName>
    </submittedName>
</protein>
<gene>
    <name evidence="2" type="ORF">HELGO_WM37645</name>
</gene>
<sequence length="407" mass="48683">MNIHYFTSLLILISYFFCLNTIQGQSKRNLDRVQTIVHTTYKYKNDAPSLSMIKESVFDTNAILIRQDRYNYMKVDTGFAPRTHYAFEYNPARKLGNYYTEQLTHGDKPNRKYSKQLSKFKSYDHQHKREWVRIYKKNSGLMLRQVEKTFDSNGYPTRTKTTNYETSPPHSSLEKVRRNTRGNITNWESFDDDGDTKMQARSFQASYKEDSLLLQSAGYLYHNWNQVINKYDRNNQLKKNTLRAGTRDSNGKIKRTDQTITIYKDNLPFKMVEKKLNKKTKTILYTFEENTELQLITTPTKNYEEKKTYVYLDSSKLFLTEYTETLEGKPFLRTEIEYDTSFNVTTHTEIEYRNNGKDWKTVKTYNQHGNYTQIDFFIADKLNKREVYEYTYFPKKEEQEEEQEEED</sequence>
<organism evidence="2">
    <name type="scientific">uncultured Aureispira sp</name>
    <dbReference type="NCBI Taxonomy" id="1331704"/>
    <lineage>
        <taxon>Bacteria</taxon>
        <taxon>Pseudomonadati</taxon>
        <taxon>Bacteroidota</taxon>
        <taxon>Saprospiria</taxon>
        <taxon>Saprospirales</taxon>
        <taxon>Saprospiraceae</taxon>
        <taxon>Aureispira</taxon>
        <taxon>environmental samples</taxon>
    </lineage>
</organism>
<evidence type="ECO:0000313" key="2">
    <source>
        <dbReference type="EMBL" id="CAA6810960.1"/>
    </source>
</evidence>
<dbReference type="AlphaFoldDB" id="A0A6S6T6A9"/>
<reference evidence="2" key="1">
    <citation type="submission" date="2020-01" db="EMBL/GenBank/DDBJ databases">
        <authorList>
            <person name="Meier V. D."/>
            <person name="Meier V D."/>
        </authorList>
    </citation>
    <scope>NUCLEOTIDE SEQUENCE</scope>
    <source>
        <strain evidence="2">HLG_WM_MAG_10</strain>
    </source>
</reference>
<name>A0A6S6T6A9_9BACT</name>
<dbReference type="EMBL" id="CACVAQ010000170">
    <property type="protein sequence ID" value="CAA6810960.1"/>
    <property type="molecule type" value="Genomic_DNA"/>
</dbReference>
<feature type="region of interest" description="Disordered" evidence="1">
    <location>
        <begin position="152"/>
        <end position="174"/>
    </location>
</feature>
<feature type="compositionally biased region" description="Polar residues" evidence="1">
    <location>
        <begin position="152"/>
        <end position="170"/>
    </location>
</feature>